<dbReference type="InterPro" id="IPR051522">
    <property type="entry name" value="ISC_assembly_LYR"/>
</dbReference>
<name>A0A8S4NBC9_OWEFU</name>
<evidence type="ECO:0000313" key="3">
    <source>
        <dbReference type="EMBL" id="CAH1778816.1"/>
    </source>
</evidence>
<dbReference type="EMBL" id="CAIIXF020000003">
    <property type="protein sequence ID" value="CAH1778816.1"/>
    <property type="molecule type" value="Genomic_DNA"/>
</dbReference>
<keyword evidence="4" id="KW-1185">Reference proteome</keyword>
<dbReference type="Proteomes" id="UP000749559">
    <property type="component" value="Unassembled WGS sequence"/>
</dbReference>
<protein>
    <recommendedName>
        <fullName evidence="2">Complex 1 LYR protein domain-containing protein</fullName>
    </recommendedName>
</protein>
<comment type="caution">
    <text evidence="3">The sequence shown here is derived from an EMBL/GenBank/DDBJ whole genome shotgun (WGS) entry which is preliminary data.</text>
</comment>
<dbReference type="Pfam" id="PF05347">
    <property type="entry name" value="Complex1_LYR"/>
    <property type="match status" value="1"/>
</dbReference>
<gene>
    <name evidence="3" type="ORF">OFUS_LOCUS5679</name>
</gene>
<comment type="similarity">
    <text evidence="1">Belongs to the complex I LYR family.</text>
</comment>
<accession>A0A8S4NBC9</accession>
<reference evidence="3" key="1">
    <citation type="submission" date="2022-03" db="EMBL/GenBank/DDBJ databases">
        <authorList>
            <person name="Martin C."/>
        </authorList>
    </citation>
    <scope>NUCLEOTIDE SEQUENCE</scope>
</reference>
<dbReference type="InterPro" id="IPR045297">
    <property type="entry name" value="Complex1_LYR_LYRM4"/>
</dbReference>
<evidence type="ECO:0000256" key="1">
    <source>
        <dbReference type="ARBA" id="ARBA00009508"/>
    </source>
</evidence>
<evidence type="ECO:0000259" key="2">
    <source>
        <dbReference type="Pfam" id="PF05347"/>
    </source>
</evidence>
<dbReference type="CDD" id="cd20264">
    <property type="entry name" value="Complex1_LYR_LYRM4"/>
    <property type="match status" value="1"/>
</dbReference>
<dbReference type="OrthoDB" id="4457at2759"/>
<dbReference type="GO" id="GO:0016226">
    <property type="term" value="P:iron-sulfur cluster assembly"/>
    <property type="evidence" value="ECO:0007669"/>
    <property type="project" value="InterPro"/>
</dbReference>
<dbReference type="AlphaFoldDB" id="A0A8S4NBC9"/>
<feature type="domain" description="Complex 1 LYR protein" evidence="2">
    <location>
        <begin position="9"/>
        <end position="64"/>
    </location>
</feature>
<dbReference type="InterPro" id="IPR008011">
    <property type="entry name" value="Complex1_LYR_dom"/>
</dbReference>
<dbReference type="PANTHER" id="PTHR13166:SF7">
    <property type="entry name" value="LYR MOTIF-CONTAINING PROTEIN 4"/>
    <property type="match status" value="1"/>
</dbReference>
<organism evidence="3 4">
    <name type="scientific">Owenia fusiformis</name>
    <name type="common">Polychaete worm</name>
    <dbReference type="NCBI Taxonomy" id="6347"/>
    <lineage>
        <taxon>Eukaryota</taxon>
        <taxon>Metazoa</taxon>
        <taxon>Spiralia</taxon>
        <taxon>Lophotrochozoa</taxon>
        <taxon>Annelida</taxon>
        <taxon>Polychaeta</taxon>
        <taxon>Sedentaria</taxon>
        <taxon>Canalipalpata</taxon>
        <taxon>Sabellida</taxon>
        <taxon>Oweniida</taxon>
        <taxon>Oweniidae</taxon>
        <taxon>Owenia</taxon>
    </lineage>
</organism>
<dbReference type="PANTHER" id="PTHR13166">
    <property type="entry name" value="PROTEIN C6ORF149"/>
    <property type="match status" value="1"/>
</dbReference>
<evidence type="ECO:0000313" key="4">
    <source>
        <dbReference type="Proteomes" id="UP000749559"/>
    </source>
</evidence>
<dbReference type="GO" id="GO:1990221">
    <property type="term" value="C:L-cysteine desulfurase complex"/>
    <property type="evidence" value="ECO:0007669"/>
    <property type="project" value="TreeGrafter"/>
</dbReference>
<proteinExistence type="inferred from homology"/>
<dbReference type="GO" id="GO:0005739">
    <property type="term" value="C:mitochondrion"/>
    <property type="evidence" value="ECO:0007669"/>
    <property type="project" value="TreeGrafter"/>
</dbReference>
<sequence length="96" mass="10892">MAAPSKQIILSLYKNMLRESSKFTSYNYRCYAIQRIKDAFREHKDESDPDKVAEYIAKANDNLGIIKRQVIISQLYSSPHIVIEDSGKSPPSPATT</sequence>